<dbReference type="EC" id="2.7.13.3" evidence="2"/>
<dbReference type="PROSITE" id="PS50112">
    <property type="entry name" value="PAS"/>
    <property type="match status" value="1"/>
</dbReference>
<keyword evidence="9" id="KW-1185">Reference proteome</keyword>
<comment type="catalytic activity">
    <reaction evidence="1">
        <text>ATP + protein L-histidine = ADP + protein N-phospho-L-histidine.</text>
        <dbReference type="EC" id="2.7.13.3"/>
    </reaction>
</comment>
<proteinExistence type="predicted"/>
<dbReference type="InterPro" id="IPR052162">
    <property type="entry name" value="Sensor_kinase/Photoreceptor"/>
</dbReference>
<gene>
    <name evidence="8" type="ORF">H5V44_11335</name>
</gene>
<dbReference type="SUPFAM" id="SSF55785">
    <property type="entry name" value="PYP-like sensor domain (PAS domain)"/>
    <property type="match status" value="1"/>
</dbReference>
<evidence type="ECO:0000256" key="1">
    <source>
        <dbReference type="ARBA" id="ARBA00000085"/>
    </source>
</evidence>
<comment type="caution">
    <text evidence="8">The sequence shown here is derived from an EMBL/GenBank/DDBJ whole genome shotgun (WGS) entry which is preliminary data.</text>
</comment>
<dbReference type="Gene3D" id="3.30.450.20">
    <property type="entry name" value="PAS domain"/>
    <property type="match status" value="1"/>
</dbReference>
<dbReference type="Pfam" id="PF08447">
    <property type="entry name" value="PAS_3"/>
    <property type="match status" value="1"/>
</dbReference>
<evidence type="ECO:0000313" key="9">
    <source>
        <dbReference type="Proteomes" id="UP000546257"/>
    </source>
</evidence>
<evidence type="ECO:0000259" key="7">
    <source>
        <dbReference type="PROSITE" id="PS50113"/>
    </source>
</evidence>
<feature type="domain" description="PAC" evidence="7">
    <location>
        <begin position="224"/>
        <end position="271"/>
    </location>
</feature>
<dbReference type="AlphaFoldDB" id="A0A7J9SL82"/>
<evidence type="ECO:0000313" key="8">
    <source>
        <dbReference type="EMBL" id="MBB6646869.1"/>
    </source>
</evidence>
<evidence type="ECO:0000256" key="3">
    <source>
        <dbReference type="ARBA" id="ARBA00022553"/>
    </source>
</evidence>
<evidence type="ECO:0000256" key="2">
    <source>
        <dbReference type="ARBA" id="ARBA00012438"/>
    </source>
</evidence>
<dbReference type="GO" id="GO:0004673">
    <property type="term" value="F:protein histidine kinase activity"/>
    <property type="evidence" value="ECO:0007669"/>
    <property type="project" value="UniProtKB-EC"/>
</dbReference>
<sequence length="271" mass="30952">MVTPEATSDSGTRVLPLILDGGNRQLLVEWIDGHPSLEPVELADGIGETTFDVCILDKAAFRKHHDKLRTKKTTTAPVLLPYLLLLPDSESDIVETDAGQLADNVVTETVDELVTMPIQQAELHWRLAALLRLREQSLTLHDRKRELERQVDVFTTAQDIANVGAWEYDIDADEWWWSDEFRRIYGLSPDTPPSQTESFQYYHPEDRPIIEEAFDAAVEDGEPYDLDLRLTDAEDDHRWVRTIGEPQHVDGELSSVRGIVQDITERKDRQQ</sequence>
<dbReference type="PANTHER" id="PTHR43304:SF1">
    <property type="entry name" value="PAC DOMAIN-CONTAINING PROTEIN"/>
    <property type="match status" value="1"/>
</dbReference>
<dbReference type="Proteomes" id="UP000546257">
    <property type="component" value="Unassembled WGS sequence"/>
</dbReference>
<dbReference type="InterPro" id="IPR013655">
    <property type="entry name" value="PAS_fold_3"/>
</dbReference>
<dbReference type="InterPro" id="IPR000014">
    <property type="entry name" value="PAS"/>
</dbReference>
<protein>
    <recommendedName>
        <fullName evidence="2">histidine kinase</fullName>
        <ecNumber evidence="2">2.7.13.3</ecNumber>
    </recommendedName>
</protein>
<dbReference type="NCBIfam" id="TIGR00229">
    <property type="entry name" value="sensory_box"/>
    <property type="match status" value="1"/>
</dbReference>
<dbReference type="PROSITE" id="PS50113">
    <property type="entry name" value="PAC"/>
    <property type="match status" value="1"/>
</dbReference>
<evidence type="ECO:0000259" key="6">
    <source>
        <dbReference type="PROSITE" id="PS50112"/>
    </source>
</evidence>
<organism evidence="8 9">
    <name type="scientific">Halobellus ruber</name>
    <dbReference type="NCBI Taxonomy" id="2761102"/>
    <lineage>
        <taxon>Archaea</taxon>
        <taxon>Methanobacteriati</taxon>
        <taxon>Methanobacteriota</taxon>
        <taxon>Stenosarchaea group</taxon>
        <taxon>Halobacteria</taxon>
        <taxon>Halobacteriales</taxon>
        <taxon>Haloferacaceae</taxon>
        <taxon>Halobellus</taxon>
    </lineage>
</organism>
<dbReference type="Gene3D" id="2.10.70.100">
    <property type="match status" value="1"/>
</dbReference>
<keyword evidence="3" id="KW-0597">Phosphoprotein</keyword>
<dbReference type="PANTHER" id="PTHR43304">
    <property type="entry name" value="PHYTOCHROME-LIKE PROTEIN CPH1"/>
    <property type="match status" value="1"/>
</dbReference>
<reference evidence="8 9" key="1">
    <citation type="submission" date="2020-08" db="EMBL/GenBank/DDBJ databases">
        <authorList>
            <person name="Seo M.-J."/>
        </authorList>
    </citation>
    <scope>NUCLEOTIDE SEQUENCE [LARGE SCALE GENOMIC DNA]</scope>
    <source>
        <strain evidence="8 9">MBLA0160</strain>
    </source>
</reference>
<name>A0A7J9SL82_9EURY</name>
<dbReference type="CDD" id="cd00130">
    <property type="entry name" value="PAS"/>
    <property type="match status" value="1"/>
</dbReference>
<keyword evidence="5" id="KW-0418">Kinase</keyword>
<dbReference type="EMBL" id="JACKXD010000003">
    <property type="protein sequence ID" value="MBB6646869.1"/>
    <property type="molecule type" value="Genomic_DNA"/>
</dbReference>
<evidence type="ECO:0000256" key="5">
    <source>
        <dbReference type="ARBA" id="ARBA00022777"/>
    </source>
</evidence>
<accession>A0A7J9SL82</accession>
<feature type="domain" description="PAS" evidence="6">
    <location>
        <begin position="177"/>
        <end position="221"/>
    </location>
</feature>
<dbReference type="InterPro" id="IPR000700">
    <property type="entry name" value="PAS-assoc_C"/>
</dbReference>
<dbReference type="InterPro" id="IPR035965">
    <property type="entry name" value="PAS-like_dom_sf"/>
</dbReference>
<keyword evidence="4" id="KW-0808">Transferase</keyword>
<dbReference type="SMART" id="SM00091">
    <property type="entry name" value="PAS"/>
    <property type="match status" value="1"/>
</dbReference>
<evidence type="ECO:0000256" key="4">
    <source>
        <dbReference type="ARBA" id="ARBA00022679"/>
    </source>
</evidence>